<feature type="compositionally biased region" description="Basic and acidic residues" evidence="1">
    <location>
        <begin position="137"/>
        <end position="147"/>
    </location>
</feature>
<evidence type="ECO:0000313" key="2">
    <source>
        <dbReference type="EMBL" id="KAJ8418391.1"/>
    </source>
</evidence>
<reference evidence="2" key="1">
    <citation type="journal article" date="2023" name="Science">
        <title>Genome structures resolve the early diversification of teleost fishes.</title>
        <authorList>
            <person name="Parey E."/>
            <person name="Louis A."/>
            <person name="Montfort J."/>
            <person name="Bouchez O."/>
            <person name="Roques C."/>
            <person name="Iampietro C."/>
            <person name="Lluch J."/>
            <person name="Castinel A."/>
            <person name="Donnadieu C."/>
            <person name="Desvignes T."/>
            <person name="Floi Bucao C."/>
            <person name="Jouanno E."/>
            <person name="Wen M."/>
            <person name="Mejri S."/>
            <person name="Dirks R."/>
            <person name="Jansen H."/>
            <person name="Henkel C."/>
            <person name="Chen W.J."/>
            <person name="Zahm M."/>
            <person name="Cabau C."/>
            <person name="Klopp C."/>
            <person name="Thompson A.W."/>
            <person name="Robinson-Rechavi M."/>
            <person name="Braasch I."/>
            <person name="Lecointre G."/>
            <person name="Bobe J."/>
            <person name="Postlethwait J.H."/>
            <person name="Berthelot C."/>
            <person name="Roest Crollius H."/>
            <person name="Guiguen Y."/>
        </authorList>
    </citation>
    <scope>NUCLEOTIDE SEQUENCE</scope>
    <source>
        <strain evidence="2">NC1722</strain>
    </source>
</reference>
<feature type="compositionally biased region" description="Low complexity" evidence="1">
    <location>
        <begin position="120"/>
        <end position="134"/>
    </location>
</feature>
<name>A0AAD7X270_9TELE</name>
<accession>A0AAD7X270</accession>
<proteinExistence type="predicted"/>
<keyword evidence="3" id="KW-1185">Reference proteome</keyword>
<evidence type="ECO:0000313" key="3">
    <source>
        <dbReference type="Proteomes" id="UP001221898"/>
    </source>
</evidence>
<evidence type="ECO:0000256" key="1">
    <source>
        <dbReference type="SAM" id="MobiDB-lite"/>
    </source>
</evidence>
<sequence>MGSLSAVQSAAAQRQPTLSGYFVPRSVSIGWTTLPCAWVVMTEAGAFQAGCYILDLWREWGVQQCWRPLQDQSPRGSPGGKRALGRCHKARDAAGQGGVGKGNAAAEPRRRQGGGKSLGGREAAPAARWAEPGASQKRGELSDQMERRGAELREAIIRRSSGGYGKLI</sequence>
<protein>
    <submittedName>
        <fullName evidence="2">Uncharacterized protein</fullName>
    </submittedName>
</protein>
<dbReference type="Proteomes" id="UP001221898">
    <property type="component" value="Unassembled WGS sequence"/>
</dbReference>
<dbReference type="AlphaFoldDB" id="A0AAD7X270"/>
<feature type="region of interest" description="Disordered" evidence="1">
    <location>
        <begin position="69"/>
        <end position="147"/>
    </location>
</feature>
<gene>
    <name evidence="2" type="ORF">AAFF_G00141000</name>
</gene>
<organism evidence="2 3">
    <name type="scientific">Aldrovandia affinis</name>
    <dbReference type="NCBI Taxonomy" id="143900"/>
    <lineage>
        <taxon>Eukaryota</taxon>
        <taxon>Metazoa</taxon>
        <taxon>Chordata</taxon>
        <taxon>Craniata</taxon>
        <taxon>Vertebrata</taxon>
        <taxon>Euteleostomi</taxon>
        <taxon>Actinopterygii</taxon>
        <taxon>Neopterygii</taxon>
        <taxon>Teleostei</taxon>
        <taxon>Notacanthiformes</taxon>
        <taxon>Halosauridae</taxon>
        <taxon>Aldrovandia</taxon>
    </lineage>
</organism>
<comment type="caution">
    <text evidence="2">The sequence shown here is derived from an EMBL/GenBank/DDBJ whole genome shotgun (WGS) entry which is preliminary data.</text>
</comment>
<dbReference type="EMBL" id="JAINUG010000002">
    <property type="protein sequence ID" value="KAJ8418391.1"/>
    <property type="molecule type" value="Genomic_DNA"/>
</dbReference>